<dbReference type="HOGENOM" id="CLU_097408_2_2_0"/>
<dbReference type="GO" id="GO:0019464">
    <property type="term" value="P:glycine decarboxylation via glycine cleavage system"/>
    <property type="evidence" value="ECO:0007669"/>
    <property type="project" value="UniProtKB-UniRule"/>
</dbReference>
<dbReference type="GO" id="GO:0005829">
    <property type="term" value="C:cytosol"/>
    <property type="evidence" value="ECO:0007669"/>
    <property type="project" value="TreeGrafter"/>
</dbReference>
<dbReference type="PaxDb" id="123214-PERMA_0108"/>
<dbReference type="STRING" id="123214.PERMA_0108"/>
<dbReference type="InterPro" id="IPR033753">
    <property type="entry name" value="GCV_H/Fam206"/>
</dbReference>
<comment type="cofactor">
    <cofactor evidence="3">
        <name>(R)-lipoate</name>
        <dbReference type="ChEBI" id="CHEBI:83088"/>
    </cofactor>
    <text evidence="3">Binds 1 lipoyl cofactor covalently.</text>
</comment>
<dbReference type="InterPro" id="IPR017453">
    <property type="entry name" value="GCV_H_sub"/>
</dbReference>
<feature type="domain" description="Lipoyl-binding" evidence="5">
    <location>
        <begin position="27"/>
        <end position="109"/>
    </location>
</feature>
<keyword evidence="7" id="KW-1185">Reference proteome</keyword>
<comment type="similarity">
    <text evidence="1 3">Belongs to the GcvH family.</text>
</comment>
<dbReference type="InterPro" id="IPR011053">
    <property type="entry name" value="Single_hybrid_motif"/>
</dbReference>
<dbReference type="InterPro" id="IPR003016">
    <property type="entry name" value="2-oxoA_DH_lipoyl-BS"/>
</dbReference>
<dbReference type="EMBL" id="CP001230">
    <property type="protein sequence ID" value="ACO03179.1"/>
    <property type="molecule type" value="Genomic_DNA"/>
</dbReference>
<protein>
    <recommendedName>
        <fullName evidence="3">Glycine cleavage system H protein</fullName>
    </recommendedName>
</protein>
<dbReference type="PANTHER" id="PTHR11715:SF3">
    <property type="entry name" value="GLYCINE CLEAVAGE SYSTEM H PROTEIN-RELATED"/>
    <property type="match status" value="1"/>
</dbReference>
<dbReference type="InterPro" id="IPR000089">
    <property type="entry name" value="Biotin_lipoyl"/>
</dbReference>
<evidence type="ECO:0000256" key="4">
    <source>
        <dbReference type="PIRSR" id="PIRSR617453-50"/>
    </source>
</evidence>
<comment type="subunit">
    <text evidence="3">The glycine cleavage system is composed of four proteins: P, T, L and H.</text>
</comment>
<evidence type="ECO:0000313" key="7">
    <source>
        <dbReference type="Proteomes" id="UP000001366"/>
    </source>
</evidence>
<dbReference type="eggNOG" id="COG0509">
    <property type="taxonomic scope" value="Bacteria"/>
</dbReference>
<dbReference type="GO" id="GO:0005960">
    <property type="term" value="C:glycine cleavage complex"/>
    <property type="evidence" value="ECO:0007669"/>
    <property type="project" value="InterPro"/>
</dbReference>
<dbReference type="Proteomes" id="UP000001366">
    <property type="component" value="Chromosome"/>
</dbReference>
<dbReference type="OrthoDB" id="9796712at2"/>
<evidence type="ECO:0000256" key="2">
    <source>
        <dbReference type="ARBA" id="ARBA00022823"/>
    </source>
</evidence>
<accession>C0QT91</accession>
<dbReference type="PROSITE" id="PS00189">
    <property type="entry name" value="LIPOYL"/>
    <property type="match status" value="1"/>
</dbReference>
<dbReference type="AlphaFoldDB" id="C0QT91"/>
<gene>
    <name evidence="3 6" type="primary">gcvH</name>
    <name evidence="6" type="ordered locus">PERMA_0108</name>
</gene>
<dbReference type="NCBIfam" id="NF002270">
    <property type="entry name" value="PRK01202.1"/>
    <property type="match status" value="1"/>
</dbReference>
<comment type="function">
    <text evidence="3">The glycine cleavage system catalyzes the degradation of glycine. The H protein shuttles the methylamine group of glycine from the P protein to the T protein.</text>
</comment>
<dbReference type="PANTHER" id="PTHR11715">
    <property type="entry name" value="GLYCINE CLEAVAGE SYSTEM H PROTEIN"/>
    <property type="match status" value="1"/>
</dbReference>
<dbReference type="PROSITE" id="PS50968">
    <property type="entry name" value="BIOTINYL_LIPOYL"/>
    <property type="match status" value="1"/>
</dbReference>
<dbReference type="Gene3D" id="2.40.50.100">
    <property type="match status" value="1"/>
</dbReference>
<dbReference type="CDD" id="cd06848">
    <property type="entry name" value="GCS_H"/>
    <property type="match status" value="1"/>
</dbReference>
<feature type="modified residue" description="N6-lipoyllysine" evidence="3 4">
    <location>
        <position position="68"/>
    </location>
</feature>
<proteinExistence type="inferred from homology"/>
<dbReference type="Pfam" id="PF01597">
    <property type="entry name" value="GCV_H"/>
    <property type="match status" value="1"/>
</dbReference>
<dbReference type="RefSeq" id="WP_012675418.1">
    <property type="nucleotide sequence ID" value="NC_012440.1"/>
</dbReference>
<organism evidence="6 7">
    <name type="scientific">Persephonella marina (strain DSM 14350 / EX-H1)</name>
    <dbReference type="NCBI Taxonomy" id="123214"/>
    <lineage>
        <taxon>Bacteria</taxon>
        <taxon>Pseudomonadati</taxon>
        <taxon>Aquificota</taxon>
        <taxon>Aquificia</taxon>
        <taxon>Aquificales</taxon>
        <taxon>Hydrogenothermaceae</taxon>
        <taxon>Persephonella</taxon>
    </lineage>
</organism>
<name>C0QT91_PERMH</name>
<evidence type="ECO:0000259" key="5">
    <source>
        <dbReference type="PROSITE" id="PS50968"/>
    </source>
</evidence>
<evidence type="ECO:0000256" key="3">
    <source>
        <dbReference type="HAMAP-Rule" id="MF_00272"/>
    </source>
</evidence>
<dbReference type="GO" id="GO:0009249">
    <property type="term" value="P:protein lipoylation"/>
    <property type="evidence" value="ECO:0007669"/>
    <property type="project" value="TreeGrafter"/>
</dbReference>
<dbReference type="HAMAP" id="MF_00272">
    <property type="entry name" value="GcvH"/>
    <property type="match status" value="1"/>
</dbReference>
<dbReference type="KEGG" id="pmx:PERMA_0108"/>
<reference evidence="6 7" key="1">
    <citation type="journal article" date="2009" name="J. Bacteriol.">
        <title>Complete and draft genome sequences of six members of the Aquificales.</title>
        <authorList>
            <person name="Reysenbach A.L."/>
            <person name="Hamamura N."/>
            <person name="Podar M."/>
            <person name="Griffiths E."/>
            <person name="Ferreira S."/>
            <person name="Hochstein R."/>
            <person name="Heidelberg J."/>
            <person name="Johnson J."/>
            <person name="Mead D."/>
            <person name="Pohorille A."/>
            <person name="Sarmiento M."/>
            <person name="Schweighofer K."/>
            <person name="Seshadri R."/>
            <person name="Voytek M.A."/>
        </authorList>
    </citation>
    <scope>NUCLEOTIDE SEQUENCE [LARGE SCALE GENOMIC DNA]</scope>
    <source>
        <strain evidence="7">DSM 14350 / EX-H1</strain>
    </source>
</reference>
<keyword evidence="2 3" id="KW-0450">Lipoyl</keyword>
<evidence type="ECO:0000313" key="6">
    <source>
        <dbReference type="EMBL" id="ACO03179.1"/>
    </source>
</evidence>
<evidence type="ECO:0000256" key="1">
    <source>
        <dbReference type="ARBA" id="ARBA00009249"/>
    </source>
</evidence>
<sequence>MAAEEYRIEDGFYYTKEHMWVKVEDSDAVIGITDYGQHQLGDIVFVELPSVNQEVESGEKVVSIESVKAAIDLFSPLSGRIISVNEDLKEDPSLLNTDPYGEGWIYEMEISDTTELEDLMTSDDYRAYIQEIEAEEG</sequence>
<dbReference type="InterPro" id="IPR002930">
    <property type="entry name" value="GCV_H"/>
</dbReference>
<dbReference type="SUPFAM" id="SSF51230">
    <property type="entry name" value="Single hybrid motif"/>
    <property type="match status" value="1"/>
</dbReference>
<dbReference type="NCBIfam" id="TIGR00527">
    <property type="entry name" value="gcvH"/>
    <property type="match status" value="1"/>
</dbReference>